<comment type="similarity">
    <text evidence="1">Belongs to the 'GDSL' lipolytic enzyme family.</text>
</comment>
<dbReference type="InterPro" id="IPR015943">
    <property type="entry name" value="WD40/YVTN_repeat-like_dom_sf"/>
</dbReference>
<dbReference type="Gene3D" id="3.40.50.1110">
    <property type="entry name" value="SGNH hydrolase"/>
    <property type="match status" value="1"/>
</dbReference>
<evidence type="ECO:0000256" key="3">
    <source>
        <dbReference type="SAM" id="MobiDB-lite"/>
    </source>
</evidence>
<dbReference type="SMART" id="SM00256">
    <property type="entry name" value="FBOX"/>
    <property type="match status" value="1"/>
</dbReference>
<dbReference type="SMART" id="SM00320">
    <property type="entry name" value="WD40"/>
    <property type="match status" value="4"/>
</dbReference>
<dbReference type="Pfam" id="PF00400">
    <property type="entry name" value="WD40"/>
    <property type="match status" value="3"/>
</dbReference>
<evidence type="ECO:0000256" key="2">
    <source>
        <dbReference type="PROSITE-ProRule" id="PRU00221"/>
    </source>
</evidence>
<dbReference type="GO" id="GO:0016788">
    <property type="term" value="F:hydrolase activity, acting on ester bonds"/>
    <property type="evidence" value="ECO:0007669"/>
    <property type="project" value="InterPro"/>
</dbReference>
<dbReference type="InterPro" id="IPR001087">
    <property type="entry name" value="GDSL"/>
</dbReference>
<keyword evidence="6" id="KW-1185">Reference proteome</keyword>
<dbReference type="PROSITE" id="PS50082">
    <property type="entry name" value="WD_REPEATS_2"/>
    <property type="match status" value="1"/>
</dbReference>
<name>A0A660KMQ4_9ROSI</name>
<dbReference type="InterPro" id="IPR036322">
    <property type="entry name" value="WD40_repeat_dom_sf"/>
</dbReference>
<evidence type="ECO:0000313" key="5">
    <source>
        <dbReference type="EMBL" id="KAE8037683.1"/>
    </source>
</evidence>
<dbReference type="Pfam" id="PF12937">
    <property type="entry name" value="F-box-like"/>
    <property type="match status" value="1"/>
</dbReference>
<reference evidence="5 6" key="1">
    <citation type="submission" date="2019-06" db="EMBL/GenBank/DDBJ databases">
        <title>A chromosomal-level reference genome of Carpinus fangiana (Coryloideae, Betulaceae).</title>
        <authorList>
            <person name="Yang X."/>
            <person name="Wang Z."/>
            <person name="Zhang L."/>
            <person name="Hao G."/>
            <person name="Liu J."/>
            <person name="Yang Y."/>
        </authorList>
    </citation>
    <scope>NUCLEOTIDE SEQUENCE [LARGE SCALE GENOMIC DNA]</scope>
    <source>
        <strain evidence="5">Cfa_2016G</strain>
        <tissue evidence="5">Leaf</tissue>
    </source>
</reference>
<dbReference type="InterPro" id="IPR001680">
    <property type="entry name" value="WD40_rpt"/>
</dbReference>
<evidence type="ECO:0000256" key="1">
    <source>
        <dbReference type="ARBA" id="ARBA00008668"/>
    </source>
</evidence>
<gene>
    <name evidence="5" type="ORF">FH972_010250</name>
</gene>
<dbReference type="SUPFAM" id="SSF81383">
    <property type="entry name" value="F-box domain"/>
    <property type="match status" value="1"/>
</dbReference>
<dbReference type="PROSITE" id="PS50181">
    <property type="entry name" value="FBOX"/>
    <property type="match status" value="1"/>
</dbReference>
<feature type="region of interest" description="Disordered" evidence="3">
    <location>
        <begin position="344"/>
        <end position="363"/>
    </location>
</feature>
<dbReference type="OrthoDB" id="1600564at2759"/>
<dbReference type="Pfam" id="PF00657">
    <property type="entry name" value="Lipase_GDSL"/>
    <property type="match status" value="1"/>
</dbReference>
<dbReference type="EMBL" id="CM017324">
    <property type="protein sequence ID" value="KAE8037683.1"/>
    <property type="molecule type" value="Genomic_DNA"/>
</dbReference>
<feature type="domain" description="F-box" evidence="4">
    <location>
        <begin position="71"/>
        <end position="117"/>
    </location>
</feature>
<dbReference type="Gene3D" id="1.20.1280.50">
    <property type="match status" value="1"/>
</dbReference>
<organism evidence="5 6">
    <name type="scientific">Carpinus fangiana</name>
    <dbReference type="NCBI Taxonomy" id="176857"/>
    <lineage>
        <taxon>Eukaryota</taxon>
        <taxon>Viridiplantae</taxon>
        <taxon>Streptophyta</taxon>
        <taxon>Embryophyta</taxon>
        <taxon>Tracheophyta</taxon>
        <taxon>Spermatophyta</taxon>
        <taxon>Magnoliopsida</taxon>
        <taxon>eudicotyledons</taxon>
        <taxon>Gunneridae</taxon>
        <taxon>Pentapetalae</taxon>
        <taxon>rosids</taxon>
        <taxon>fabids</taxon>
        <taxon>Fagales</taxon>
        <taxon>Betulaceae</taxon>
        <taxon>Carpinus</taxon>
    </lineage>
</organism>
<dbReference type="Gene3D" id="2.130.10.10">
    <property type="entry name" value="YVTN repeat-like/Quinoprotein amine dehydrogenase"/>
    <property type="match status" value="1"/>
</dbReference>
<evidence type="ECO:0000313" key="6">
    <source>
        <dbReference type="Proteomes" id="UP000327013"/>
    </source>
</evidence>
<dbReference type="InterPro" id="IPR036047">
    <property type="entry name" value="F-box-like_dom_sf"/>
</dbReference>
<dbReference type="InterPro" id="IPR001810">
    <property type="entry name" value="F-box_dom"/>
</dbReference>
<dbReference type="PANTHER" id="PTHR19855">
    <property type="entry name" value="WD40 REPEAT PROTEIN 12, 37"/>
    <property type="match status" value="1"/>
</dbReference>
<dbReference type="SUPFAM" id="SSF50978">
    <property type="entry name" value="WD40 repeat-like"/>
    <property type="match status" value="1"/>
</dbReference>
<sequence length="721" mass="80581">MAFECQKGTGVSKKLVDCVEISCEEQVEFSQFNSEQKTKTTAILDLTSKKGIVTSANSKHLLANDVLPNFRLSITDLPPALISEIFNSLDPKELGIVSCVSASLHRVASDHHVWKKFYCERWGLPTVPTPLGSGYSDEKSWKDLFVEREFRSRTFMGRYSMDVLGSRSKSTEFRLWEHEGPITSLALDLTRMYSGSWDMTVRVWDRFSLKCLKVLRHSDWVWGLVPHDTTVASTSGSDVYVWDSGSGTLMTVIHNAHVGNTYSLARSHTGNFLFTGGEDGAIHMFEISSHCAETSFFQVATWIPHSGPVHSLAFEFPWLVSASSDGKLSLIDVRKLLRTNRSASGTHVSRAKHADRNSVEPPQRMLHGHGSNLFSVDIGSETPLEEKVSNATALYILGDSSVDCRDNSLFYPLLHRNLSLYPCNGSDSNLLPHLLAEKMGLQNIPPFYSQNGSIEELFLGLNFGSAEATIMNPSRRSYQSLNQQLRQVFETLQLLQLQFGEYGAERFVRSSAVYLSLGKDDYIDLFLRNSSGVRLKFSSQEFARILVNQMVHVIRNLYNANFRKIICVGILPLGCAPRTVWEWRNASAGEDDGGGCVKEINEMVLEYNGMLDDQIVELNSKLPDVQIVFCDVYQGIMKILANPRLYGFEDRSSACCGIGLYGAMIGCLSPEMACNQASTYVWWDLYNPTPAVYSLLADSAWSGRPFYGMCRPTTIQELLAT</sequence>
<proteinExistence type="inferred from homology"/>
<evidence type="ECO:0000259" key="4">
    <source>
        <dbReference type="PROSITE" id="PS50181"/>
    </source>
</evidence>
<protein>
    <recommendedName>
        <fullName evidence="4">F-box domain-containing protein</fullName>
    </recommendedName>
</protein>
<accession>A0A660KMQ4</accession>
<dbReference type="AlphaFoldDB" id="A0A660KMQ4"/>
<keyword evidence="2" id="KW-0853">WD repeat</keyword>
<dbReference type="Proteomes" id="UP000327013">
    <property type="component" value="Chromosome 4"/>
</dbReference>
<dbReference type="InterPro" id="IPR036514">
    <property type="entry name" value="SGNH_hydro_sf"/>
</dbReference>
<dbReference type="PANTHER" id="PTHR19855:SF19">
    <property type="entry name" value="OS04G0619700 PROTEIN"/>
    <property type="match status" value="1"/>
</dbReference>
<feature type="repeat" description="WD" evidence="2">
    <location>
        <begin position="175"/>
        <end position="205"/>
    </location>
</feature>